<organism evidence="9 10">
    <name type="scientific">Aspergillus nanangensis</name>
    <dbReference type="NCBI Taxonomy" id="2582783"/>
    <lineage>
        <taxon>Eukaryota</taxon>
        <taxon>Fungi</taxon>
        <taxon>Dikarya</taxon>
        <taxon>Ascomycota</taxon>
        <taxon>Pezizomycotina</taxon>
        <taxon>Eurotiomycetes</taxon>
        <taxon>Eurotiomycetidae</taxon>
        <taxon>Eurotiales</taxon>
        <taxon>Aspergillaceae</taxon>
        <taxon>Aspergillus</taxon>
        <taxon>Aspergillus subgen. Circumdati</taxon>
    </lineage>
</organism>
<dbReference type="PANTHER" id="PTHR43495">
    <property type="entry name" value="GABA PERMEASE"/>
    <property type="match status" value="1"/>
</dbReference>
<evidence type="ECO:0000256" key="6">
    <source>
        <dbReference type="SAM" id="MobiDB-lite"/>
    </source>
</evidence>
<feature type="domain" description="Amino acid permease/ SLC12A" evidence="8">
    <location>
        <begin position="112"/>
        <end position="328"/>
    </location>
</feature>
<dbReference type="PROSITE" id="PS00218">
    <property type="entry name" value="AMINO_ACID_PERMEASE_1"/>
    <property type="match status" value="1"/>
</dbReference>
<comment type="subcellular location">
    <subcellularLocation>
        <location evidence="1">Membrane</location>
        <topology evidence="1">Multi-pass membrane protein</topology>
    </subcellularLocation>
</comment>
<feature type="transmembrane region" description="Helical" evidence="7">
    <location>
        <begin position="138"/>
        <end position="155"/>
    </location>
</feature>
<dbReference type="Gene3D" id="1.20.1740.10">
    <property type="entry name" value="Amino acid/polyamine transporter I"/>
    <property type="match status" value="1"/>
</dbReference>
<feature type="transmembrane region" description="Helical" evidence="7">
    <location>
        <begin position="424"/>
        <end position="444"/>
    </location>
</feature>
<evidence type="ECO:0000256" key="5">
    <source>
        <dbReference type="ARBA" id="ARBA00023136"/>
    </source>
</evidence>
<keyword evidence="2" id="KW-0813">Transport</keyword>
<dbReference type="EMBL" id="VCAU01000026">
    <property type="protein sequence ID" value="KAF9890501.1"/>
    <property type="molecule type" value="Genomic_DNA"/>
</dbReference>
<protein>
    <recommendedName>
        <fullName evidence="8">Amino acid permease/ SLC12A domain-containing protein</fullName>
    </recommendedName>
</protein>
<evidence type="ECO:0000256" key="7">
    <source>
        <dbReference type="SAM" id="Phobius"/>
    </source>
</evidence>
<evidence type="ECO:0000313" key="10">
    <source>
        <dbReference type="Proteomes" id="UP001194746"/>
    </source>
</evidence>
<reference evidence="9" key="2">
    <citation type="submission" date="2020-02" db="EMBL/GenBank/DDBJ databases">
        <authorList>
            <person name="Gilchrist C.L.M."/>
            <person name="Chooi Y.-H."/>
        </authorList>
    </citation>
    <scope>NUCLEOTIDE SEQUENCE</scope>
    <source>
        <strain evidence="9">MST-FP2251</strain>
    </source>
</reference>
<reference evidence="9" key="1">
    <citation type="journal article" date="2019" name="Beilstein J. Org. Chem.">
        <title>Nanangenines: drimane sesquiterpenoids as the dominant metabolite cohort of a novel Australian fungus, Aspergillus nanangensis.</title>
        <authorList>
            <person name="Lacey H.J."/>
            <person name="Gilchrist C.L.M."/>
            <person name="Crombie A."/>
            <person name="Kalaitzis J.A."/>
            <person name="Vuong D."/>
            <person name="Rutledge P.J."/>
            <person name="Turner P."/>
            <person name="Pitt J.I."/>
            <person name="Lacey E."/>
            <person name="Chooi Y.H."/>
            <person name="Piggott A.M."/>
        </authorList>
    </citation>
    <scope>NUCLEOTIDE SEQUENCE</scope>
    <source>
        <strain evidence="9">MST-FP2251</strain>
    </source>
</reference>
<feature type="transmembrane region" description="Helical" evidence="7">
    <location>
        <begin position="299"/>
        <end position="325"/>
    </location>
</feature>
<feature type="domain" description="Amino acid permease/ SLC12A" evidence="8">
    <location>
        <begin position="360"/>
        <end position="543"/>
    </location>
</feature>
<sequence>MAHSNTTDGDNIFQFSEFSWRQQRSTLRPVQNETTPDLRSSPGTSSHRIPEAEFEVDDGPEDPLPNQISMDEPDRTSTSTRDPRIREYRIPPYAPLSSPPNSLHNDNHSEWQMITISGVLGVGLYVRSGSILRIGGPAAVLISMTAMGLLSWLVMQCLGEMLALWPISNALVEFVGTFVDEDLGTAVGIAYWLTYSINFAAMIVAAAGQIEIWTDAKAIQGTIIFFVVPLFLVLFNSFGVKIYGLTEVIGGSLKMLGAIIVIVSMIVINVHGDSSGRLGTKYYTEDTIFKYDTDAANNWASALFICLSIAAFAYIGVEITAATALEARLDHKREEYPEGRATRGPWPSVSVQFSATWTSFIAWIIYFIAGLLMTLNVQWNDRDLPQAGWLGSPSNKTQETKTLNTDSGFVISAARSKVPGLESVFTVILLITALTAANTNLYVASRTLFGLTRKLHGRRWRWLAFFGRTNNYQVPVRAMFLSCFFLWVPFLYLAPNNSPDTTIPSLLEVLSQLGSVSCLIVWGSEAWAFSRFYNCVKRHQDELRSSPECARVCRFRRAGAGTDDCYPWRSHGQPVTMYLALFGCLFVLVVANGASLWRAFQDRSFLSAYLAPICFLPLWLLIKAYRSHGWRNIRWELEDLSNFVEVKEKFRKLDEIRELATARDSIQQKPGWGNLWGLM</sequence>
<keyword evidence="10" id="KW-1185">Reference proteome</keyword>
<gene>
    <name evidence="9" type="ORF">FE257_005906</name>
</gene>
<evidence type="ECO:0000256" key="1">
    <source>
        <dbReference type="ARBA" id="ARBA00004141"/>
    </source>
</evidence>
<feature type="transmembrane region" description="Helical" evidence="7">
    <location>
        <begin position="578"/>
        <end position="600"/>
    </location>
</feature>
<feature type="transmembrane region" description="Helical" evidence="7">
    <location>
        <begin position="222"/>
        <end position="243"/>
    </location>
</feature>
<feature type="transmembrane region" description="Helical" evidence="7">
    <location>
        <begin position="191"/>
        <end position="210"/>
    </location>
</feature>
<feature type="compositionally biased region" description="Polar residues" evidence="6">
    <location>
        <begin position="1"/>
        <end position="47"/>
    </location>
</feature>
<dbReference type="InterPro" id="IPR004841">
    <property type="entry name" value="AA-permease/SLC12A_dom"/>
</dbReference>
<evidence type="ECO:0000256" key="3">
    <source>
        <dbReference type="ARBA" id="ARBA00022692"/>
    </source>
</evidence>
<evidence type="ECO:0000256" key="2">
    <source>
        <dbReference type="ARBA" id="ARBA00022448"/>
    </source>
</evidence>
<feature type="transmembrane region" description="Helical" evidence="7">
    <location>
        <begin position="360"/>
        <end position="379"/>
    </location>
</feature>
<dbReference type="GO" id="GO:0055085">
    <property type="term" value="P:transmembrane transport"/>
    <property type="evidence" value="ECO:0007669"/>
    <property type="project" value="InterPro"/>
</dbReference>
<dbReference type="Pfam" id="PF00324">
    <property type="entry name" value="AA_permease"/>
    <property type="match status" value="2"/>
</dbReference>
<dbReference type="AlphaFoldDB" id="A0AAD4GV80"/>
<evidence type="ECO:0000256" key="4">
    <source>
        <dbReference type="ARBA" id="ARBA00022989"/>
    </source>
</evidence>
<accession>A0AAD4GV80</accession>
<dbReference type="GO" id="GO:0016020">
    <property type="term" value="C:membrane"/>
    <property type="evidence" value="ECO:0007669"/>
    <property type="project" value="UniProtKB-SubCell"/>
</dbReference>
<feature type="region of interest" description="Disordered" evidence="6">
    <location>
        <begin position="1"/>
        <end position="104"/>
    </location>
</feature>
<dbReference type="Proteomes" id="UP001194746">
    <property type="component" value="Unassembled WGS sequence"/>
</dbReference>
<keyword evidence="4 7" id="KW-1133">Transmembrane helix</keyword>
<dbReference type="GO" id="GO:0006865">
    <property type="term" value="P:amino acid transport"/>
    <property type="evidence" value="ECO:0007669"/>
    <property type="project" value="InterPro"/>
</dbReference>
<feature type="transmembrane region" description="Helical" evidence="7">
    <location>
        <begin position="474"/>
        <end position="494"/>
    </location>
</feature>
<feature type="compositionally biased region" description="Acidic residues" evidence="6">
    <location>
        <begin position="52"/>
        <end position="61"/>
    </location>
</feature>
<feature type="transmembrane region" description="Helical" evidence="7">
    <location>
        <begin position="606"/>
        <end position="625"/>
    </location>
</feature>
<evidence type="ECO:0000313" key="9">
    <source>
        <dbReference type="EMBL" id="KAF9890501.1"/>
    </source>
</evidence>
<name>A0AAD4GV80_ASPNN</name>
<evidence type="ECO:0000259" key="8">
    <source>
        <dbReference type="Pfam" id="PF00324"/>
    </source>
</evidence>
<proteinExistence type="predicted"/>
<dbReference type="PANTHER" id="PTHR43495:SF5">
    <property type="entry name" value="GAMMA-AMINOBUTYRIC ACID PERMEASE"/>
    <property type="match status" value="1"/>
</dbReference>
<feature type="transmembrane region" description="Helical" evidence="7">
    <location>
        <begin position="255"/>
        <end position="272"/>
    </location>
</feature>
<comment type="caution">
    <text evidence="9">The sequence shown here is derived from an EMBL/GenBank/DDBJ whole genome shotgun (WGS) entry which is preliminary data.</text>
</comment>
<dbReference type="InterPro" id="IPR004840">
    <property type="entry name" value="Amino_acid_permease_CS"/>
</dbReference>
<keyword evidence="5 7" id="KW-0472">Membrane</keyword>
<keyword evidence="3 7" id="KW-0812">Transmembrane</keyword>